<dbReference type="SUPFAM" id="SSF75420">
    <property type="entry name" value="YhbC-like, N-terminal domain"/>
    <property type="match status" value="1"/>
</dbReference>
<dbReference type="Pfam" id="PF02576">
    <property type="entry name" value="RimP_N"/>
    <property type="match status" value="1"/>
</dbReference>
<sequence>MTKAESYITKVEQWLEPQLGPMGYELVDVEYVKEGGTWYLRVFVDKEGGISVDDCENVSRIMNEWLDREDFISDSYIFEVSSPGLGRPLKKEKDFVRNEGSNVEIHLYKAVDGSKEYEGVLTAWDPDTVTITINDEKLTFDRTDIALIRQSIDF</sequence>
<dbReference type="HAMAP" id="MF_01077">
    <property type="entry name" value="RimP"/>
    <property type="match status" value="1"/>
</dbReference>
<dbReference type="FunFam" id="3.30.300.70:FF:000001">
    <property type="entry name" value="Ribosome maturation factor RimP"/>
    <property type="match status" value="1"/>
</dbReference>
<evidence type="ECO:0000256" key="2">
    <source>
        <dbReference type="ARBA" id="ARBA00022517"/>
    </source>
</evidence>
<dbReference type="Gene3D" id="2.30.30.180">
    <property type="entry name" value="Ribosome maturation factor RimP, C-terminal domain"/>
    <property type="match status" value="1"/>
</dbReference>
<dbReference type="Proteomes" id="UP000199820">
    <property type="component" value="Unassembled WGS sequence"/>
</dbReference>
<comment type="subcellular location">
    <subcellularLocation>
        <location evidence="3">Cytoplasm</location>
    </subcellularLocation>
</comment>
<dbReference type="InterPro" id="IPR036847">
    <property type="entry name" value="RimP_C_sf"/>
</dbReference>
<evidence type="ECO:0000256" key="3">
    <source>
        <dbReference type="HAMAP-Rule" id="MF_01077"/>
    </source>
</evidence>
<protein>
    <recommendedName>
        <fullName evidence="3">Ribosome maturation factor RimP</fullName>
    </recommendedName>
</protein>
<evidence type="ECO:0000259" key="5">
    <source>
        <dbReference type="Pfam" id="PF17384"/>
    </source>
</evidence>
<evidence type="ECO:0000313" key="6">
    <source>
        <dbReference type="EMBL" id="SET31959.1"/>
    </source>
</evidence>
<evidence type="ECO:0000256" key="1">
    <source>
        <dbReference type="ARBA" id="ARBA00022490"/>
    </source>
</evidence>
<organism evidence="6 7">
    <name type="scientific">[Clostridium] aminophilum</name>
    <dbReference type="NCBI Taxonomy" id="1526"/>
    <lineage>
        <taxon>Bacteria</taxon>
        <taxon>Bacillati</taxon>
        <taxon>Bacillota</taxon>
        <taxon>Clostridia</taxon>
        <taxon>Lachnospirales</taxon>
        <taxon>Lachnospiraceae</taxon>
    </lineage>
</organism>
<reference evidence="7" key="1">
    <citation type="submission" date="2016-10" db="EMBL/GenBank/DDBJ databases">
        <authorList>
            <person name="Varghese N."/>
            <person name="Submissions S."/>
        </authorList>
    </citation>
    <scope>NUCLEOTIDE SEQUENCE [LARGE SCALE GENOMIC DNA]</scope>
    <source>
        <strain evidence="7">KH1P1</strain>
    </source>
</reference>
<dbReference type="CDD" id="cd01734">
    <property type="entry name" value="YlxS_C"/>
    <property type="match status" value="1"/>
</dbReference>
<keyword evidence="7" id="KW-1185">Reference proteome</keyword>
<dbReference type="InterPro" id="IPR028998">
    <property type="entry name" value="RimP_C"/>
</dbReference>
<dbReference type="STRING" id="1526.SAMN02910262_00193"/>
<dbReference type="GO" id="GO:0006412">
    <property type="term" value="P:translation"/>
    <property type="evidence" value="ECO:0007669"/>
    <property type="project" value="TreeGrafter"/>
</dbReference>
<dbReference type="OrthoDB" id="9805006at2"/>
<accession>A0A1I0DHM9</accession>
<dbReference type="RefSeq" id="WP_074649122.1">
    <property type="nucleotide sequence ID" value="NZ_FOIL01000012.1"/>
</dbReference>
<dbReference type="EMBL" id="FOIL01000012">
    <property type="protein sequence ID" value="SET31959.1"/>
    <property type="molecule type" value="Genomic_DNA"/>
</dbReference>
<dbReference type="InterPro" id="IPR028989">
    <property type="entry name" value="RimP_N"/>
</dbReference>
<keyword evidence="1 3" id="KW-0963">Cytoplasm</keyword>
<dbReference type="AlphaFoldDB" id="A0A1I0DHM9"/>
<dbReference type="InterPro" id="IPR003728">
    <property type="entry name" value="Ribosome_maturation_RimP"/>
</dbReference>
<dbReference type="GO" id="GO:0000028">
    <property type="term" value="P:ribosomal small subunit assembly"/>
    <property type="evidence" value="ECO:0007669"/>
    <property type="project" value="TreeGrafter"/>
</dbReference>
<dbReference type="PANTHER" id="PTHR33867:SF1">
    <property type="entry name" value="RIBOSOME MATURATION FACTOR RIMP"/>
    <property type="match status" value="1"/>
</dbReference>
<dbReference type="PANTHER" id="PTHR33867">
    <property type="entry name" value="RIBOSOME MATURATION FACTOR RIMP"/>
    <property type="match status" value="1"/>
</dbReference>
<dbReference type="SUPFAM" id="SSF74942">
    <property type="entry name" value="YhbC-like, C-terminal domain"/>
    <property type="match status" value="1"/>
</dbReference>
<dbReference type="eggNOG" id="COG0779">
    <property type="taxonomic scope" value="Bacteria"/>
</dbReference>
<name>A0A1I0DHM9_9FIRM</name>
<proteinExistence type="inferred from homology"/>
<evidence type="ECO:0000259" key="4">
    <source>
        <dbReference type="Pfam" id="PF02576"/>
    </source>
</evidence>
<dbReference type="Gene3D" id="3.30.300.70">
    <property type="entry name" value="RimP-like superfamily, N-terminal"/>
    <property type="match status" value="1"/>
</dbReference>
<dbReference type="InterPro" id="IPR035956">
    <property type="entry name" value="RimP_N_sf"/>
</dbReference>
<keyword evidence="2 3" id="KW-0690">Ribosome biogenesis</keyword>
<feature type="domain" description="Ribosome maturation factor RimP C-terminal" evidence="5">
    <location>
        <begin position="89"/>
        <end position="152"/>
    </location>
</feature>
<evidence type="ECO:0000313" key="7">
    <source>
        <dbReference type="Proteomes" id="UP000199820"/>
    </source>
</evidence>
<dbReference type="Pfam" id="PF17384">
    <property type="entry name" value="DUF150_C"/>
    <property type="match status" value="1"/>
</dbReference>
<comment type="similarity">
    <text evidence="3">Belongs to the RimP family.</text>
</comment>
<dbReference type="GO" id="GO:0005829">
    <property type="term" value="C:cytosol"/>
    <property type="evidence" value="ECO:0007669"/>
    <property type="project" value="TreeGrafter"/>
</dbReference>
<comment type="function">
    <text evidence="3">Required for maturation of 30S ribosomal subunits.</text>
</comment>
<feature type="domain" description="Ribosome maturation factor RimP N-terminal" evidence="4">
    <location>
        <begin position="15"/>
        <end position="85"/>
    </location>
</feature>
<gene>
    <name evidence="3" type="primary">rimP</name>
    <name evidence="6" type="ORF">SAMN04487771_101246</name>
</gene>